<dbReference type="Proteomes" id="UP001147747">
    <property type="component" value="Unassembled WGS sequence"/>
</dbReference>
<evidence type="ECO:0000256" key="1">
    <source>
        <dbReference type="SAM" id="MobiDB-lite"/>
    </source>
</evidence>
<name>A0A9W9SEZ5_9EURO</name>
<accession>A0A9W9SEZ5</accession>
<dbReference type="GeneID" id="81377410"/>
<protein>
    <submittedName>
        <fullName evidence="2">Uncharacterized protein</fullName>
    </submittedName>
</protein>
<evidence type="ECO:0000313" key="2">
    <source>
        <dbReference type="EMBL" id="KAJ5376907.1"/>
    </source>
</evidence>
<evidence type="ECO:0000313" key="3">
    <source>
        <dbReference type="Proteomes" id="UP001147747"/>
    </source>
</evidence>
<sequence length="77" mass="8737">MEENPGSAGPVAVVRRRSESRSPMVDRWSAPGITEEYDDRSITTTTTPYEYTKYHNRLVLTEHLHPIPTGLPVQLMP</sequence>
<keyword evidence="3" id="KW-1185">Reference proteome</keyword>
<organism evidence="2 3">
    <name type="scientific">Penicillium cosmopolitanum</name>
    <dbReference type="NCBI Taxonomy" id="1131564"/>
    <lineage>
        <taxon>Eukaryota</taxon>
        <taxon>Fungi</taxon>
        <taxon>Dikarya</taxon>
        <taxon>Ascomycota</taxon>
        <taxon>Pezizomycotina</taxon>
        <taxon>Eurotiomycetes</taxon>
        <taxon>Eurotiomycetidae</taxon>
        <taxon>Eurotiales</taxon>
        <taxon>Aspergillaceae</taxon>
        <taxon>Penicillium</taxon>
    </lineage>
</organism>
<dbReference type="EMBL" id="JAPZBU010000012">
    <property type="protein sequence ID" value="KAJ5376907.1"/>
    <property type="molecule type" value="Genomic_DNA"/>
</dbReference>
<proteinExistence type="predicted"/>
<gene>
    <name evidence="2" type="ORF">N7509_013793</name>
</gene>
<comment type="caution">
    <text evidence="2">The sequence shown here is derived from an EMBL/GenBank/DDBJ whole genome shotgun (WGS) entry which is preliminary data.</text>
</comment>
<reference evidence="2" key="1">
    <citation type="submission" date="2022-12" db="EMBL/GenBank/DDBJ databases">
        <authorList>
            <person name="Petersen C."/>
        </authorList>
    </citation>
    <scope>NUCLEOTIDE SEQUENCE</scope>
    <source>
        <strain evidence="2">IBT 29677</strain>
    </source>
</reference>
<feature type="region of interest" description="Disordered" evidence="1">
    <location>
        <begin position="1"/>
        <end position="21"/>
    </location>
</feature>
<dbReference type="AlphaFoldDB" id="A0A9W9SEZ5"/>
<dbReference type="RefSeq" id="XP_056481937.1">
    <property type="nucleotide sequence ID" value="XM_056638430.1"/>
</dbReference>
<reference evidence="2" key="2">
    <citation type="journal article" date="2023" name="IMA Fungus">
        <title>Comparative genomic study of the Penicillium genus elucidates a diverse pangenome and 15 lateral gene transfer events.</title>
        <authorList>
            <person name="Petersen C."/>
            <person name="Sorensen T."/>
            <person name="Nielsen M.R."/>
            <person name="Sondergaard T.E."/>
            <person name="Sorensen J.L."/>
            <person name="Fitzpatrick D.A."/>
            <person name="Frisvad J.C."/>
            <person name="Nielsen K.L."/>
        </authorList>
    </citation>
    <scope>NUCLEOTIDE SEQUENCE</scope>
    <source>
        <strain evidence="2">IBT 29677</strain>
    </source>
</reference>